<evidence type="ECO:0000313" key="3">
    <source>
        <dbReference type="Proteomes" id="UP000237819"/>
    </source>
</evidence>
<proteinExistence type="predicted"/>
<feature type="region of interest" description="Disordered" evidence="1">
    <location>
        <begin position="70"/>
        <end position="106"/>
    </location>
</feature>
<feature type="region of interest" description="Disordered" evidence="1">
    <location>
        <begin position="126"/>
        <end position="179"/>
    </location>
</feature>
<organism evidence="2 3">
    <name type="scientific">Blastopirellula marina</name>
    <dbReference type="NCBI Taxonomy" id="124"/>
    <lineage>
        <taxon>Bacteria</taxon>
        <taxon>Pseudomonadati</taxon>
        <taxon>Planctomycetota</taxon>
        <taxon>Planctomycetia</taxon>
        <taxon>Pirellulales</taxon>
        <taxon>Pirellulaceae</taxon>
        <taxon>Blastopirellula</taxon>
    </lineage>
</organism>
<reference evidence="2 3" key="1">
    <citation type="submission" date="2018-02" db="EMBL/GenBank/DDBJ databases">
        <title>Comparative genomes isolates from brazilian mangrove.</title>
        <authorList>
            <person name="Araujo J.E."/>
            <person name="Taketani R.G."/>
            <person name="Silva M.C.P."/>
            <person name="Loureco M.V."/>
            <person name="Andreote F.D."/>
        </authorList>
    </citation>
    <scope>NUCLEOTIDE SEQUENCE [LARGE SCALE GENOMIC DNA]</scope>
    <source>
        <strain evidence="2 3">Nap-Phe MGV</strain>
    </source>
</reference>
<gene>
    <name evidence="2" type="ORF">C5Y93_02420</name>
</gene>
<dbReference type="EMBL" id="PUHZ01000004">
    <property type="protein sequence ID" value="PQO47534.1"/>
    <property type="molecule type" value="Genomic_DNA"/>
</dbReference>
<dbReference type="Proteomes" id="UP000237819">
    <property type="component" value="Unassembled WGS sequence"/>
</dbReference>
<name>A0A2S8GTZ3_9BACT</name>
<sequence length="300" mass="32000">MLSAGTGAGGIGAAESSAGIGDIGALVLPQLEQPPHEVSQPQPVSQQLFLQQNRRLMASRIGVHEQHFGAQPPHEVSQPQPVSQPLSQPQASGAQQVASGAQQVGSASQQPPQQLFFLWQKRPSSRPHFFLPQHEPHDEPQPVSQPQASGAQQVASGAQQAASGAQQVGSASQQPVSQPQLEPQLFLQQNRLLRASRSGVQHFFLQHETGSQHDGSGAQQVGSGAQHVAGAGAQQVGLGAQQRGAGVQHLGVWQHEVEQPQPPPSIWFSRPAANDWLHISATSIVPTTRFSFIEQRLLMR</sequence>
<feature type="compositionally biased region" description="Low complexity" evidence="1">
    <location>
        <begin position="141"/>
        <end position="179"/>
    </location>
</feature>
<evidence type="ECO:0000256" key="1">
    <source>
        <dbReference type="SAM" id="MobiDB-lite"/>
    </source>
</evidence>
<evidence type="ECO:0000313" key="2">
    <source>
        <dbReference type="EMBL" id="PQO47534.1"/>
    </source>
</evidence>
<comment type="caution">
    <text evidence="2">The sequence shown here is derived from an EMBL/GenBank/DDBJ whole genome shotgun (WGS) entry which is preliminary data.</text>
</comment>
<dbReference type="AlphaFoldDB" id="A0A2S8GTZ3"/>
<feature type="compositionally biased region" description="Low complexity" evidence="1">
    <location>
        <begin position="71"/>
        <end position="106"/>
    </location>
</feature>
<protein>
    <submittedName>
        <fullName evidence="2">Uncharacterized protein</fullName>
    </submittedName>
</protein>
<accession>A0A2S8GTZ3</accession>